<dbReference type="RefSeq" id="WP_125565637.1">
    <property type="nucleotide sequence ID" value="NZ_AP019307.1"/>
</dbReference>
<dbReference type="Proteomes" id="UP000271573">
    <property type="component" value="Chromosome"/>
</dbReference>
<reference evidence="2 3" key="1">
    <citation type="submission" date="2018-11" db="EMBL/GenBank/DDBJ databases">
        <title>Complete genome sequence of Nocardioides baekrokdamisoli strain KCTC 39748.</title>
        <authorList>
            <person name="Kang S.W."/>
            <person name="Lee K.C."/>
            <person name="Kim K.K."/>
            <person name="Kim J.S."/>
            <person name="Kim D.S."/>
            <person name="Ko S.H."/>
            <person name="Yang S.H."/>
            <person name="Shin Y.K."/>
            <person name="Lee J.S."/>
        </authorList>
    </citation>
    <scope>NUCLEOTIDE SEQUENCE [LARGE SCALE GENOMIC DNA]</scope>
    <source>
        <strain evidence="2 3">KCTC 39748</strain>
    </source>
</reference>
<dbReference type="EMBL" id="AP019307">
    <property type="protein sequence ID" value="BBH15754.1"/>
    <property type="molecule type" value="Genomic_DNA"/>
</dbReference>
<evidence type="ECO:0000256" key="1">
    <source>
        <dbReference type="SAM" id="MobiDB-lite"/>
    </source>
</evidence>
<dbReference type="AlphaFoldDB" id="A0A3G9IX60"/>
<evidence type="ECO:0000313" key="2">
    <source>
        <dbReference type="EMBL" id="BBH15754.1"/>
    </source>
</evidence>
<proteinExistence type="predicted"/>
<feature type="region of interest" description="Disordered" evidence="1">
    <location>
        <begin position="1"/>
        <end position="27"/>
    </location>
</feature>
<sequence>MTLADIVPRHKKATDSDEDSAAPSDDTFELPRLSILIESHIFETDGTSADRTAGYRRARNKVTDDELVTIAVNVGALSADTDAAEEIKPAQGPSQPDA</sequence>
<gene>
    <name evidence="2" type="ORF">Back2_00410</name>
</gene>
<organism evidence="2 3">
    <name type="scientific">Nocardioides baekrokdamisoli</name>
    <dbReference type="NCBI Taxonomy" id="1804624"/>
    <lineage>
        <taxon>Bacteria</taxon>
        <taxon>Bacillati</taxon>
        <taxon>Actinomycetota</taxon>
        <taxon>Actinomycetes</taxon>
        <taxon>Propionibacteriales</taxon>
        <taxon>Nocardioidaceae</taxon>
        <taxon>Nocardioides</taxon>
    </lineage>
</organism>
<accession>A0A3G9IX60</accession>
<name>A0A3G9IX60_9ACTN</name>
<feature type="region of interest" description="Disordered" evidence="1">
    <location>
        <begin position="78"/>
        <end position="98"/>
    </location>
</feature>
<evidence type="ECO:0000313" key="3">
    <source>
        <dbReference type="Proteomes" id="UP000271573"/>
    </source>
</evidence>
<protein>
    <submittedName>
        <fullName evidence="2">Uncharacterized protein</fullName>
    </submittedName>
</protein>
<dbReference type="KEGG" id="nbe:Back2_00410"/>
<keyword evidence="3" id="KW-1185">Reference proteome</keyword>